<keyword evidence="1" id="KW-0472">Membrane</keyword>
<reference evidence="2" key="1">
    <citation type="submission" date="2020-05" db="EMBL/GenBank/DDBJ databases">
        <authorList>
            <person name="Chiriac C."/>
            <person name="Salcher M."/>
            <person name="Ghai R."/>
            <person name="Kavagutti S V."/>
        </authorList>
    </citation>
    <scope>NUCLEOTIDE SEQUENCE</scope>
</reference>
<accession>A0A6J6IP20</accession>
<organism evidence="2">
    <name type="scientific">freshwater metagenome</name>
    <dbReference type="NCBI Taxonomy" id="449393"/>
    <lineage>
        <taxon>unclassified sequences</taxon>
        <taxon>metagenomes</taxon>
        <taxon>ecological metagenomes</taxon>
    </lineage>
</organism>
<dbReference type="AlphaFoldDB" id="A0A6J6IP20"/>
<proteinExistence type="predicted"/>
<keyword evidence="1" id="KW-0812">Transmembrane</keyword>
<dbReference type="EMBL" id="CAEZVH010000059">
    <property type="protein sequence ID" value="CAB4626164.1"/>
    <property type="molecule type" value="Genomic_DNA"/>
</dbReference>
<sequence>MSPLNIHPEEETSVPKKKKNKTLKVALGIAALVAIPVIGSTLAATISINSEDPIQFGQGVQRTVVCDSDITMTADTDYANAANAVGTFTLGSVVFSGIDYGCGSKKFEVNVYNNTANSSSLATCIIDSYAAADGTSCGAGSTADLTWSSSFDSGNVNGTDFTLTVEFGALSSKIDSTNVYNVTIQSS</sequence>
<feature type="transmembrane region" description="Helical" evidence="1">
    <location>
        <begin position="25"/>
        <end position="48"/>
    </location>
</feature>
<gene>
    <name evidence="2" type="ORF">UFOPK1951_00602</name>
</gene>
<protein>
    <submittedName>
        <fullName evidence="2">Unannotated protein</fullName>
    </submittedName>
</protein>
<name>A0A6J6IP20_9ZZZZ</name>
<keyword evidence="1" id="KW-1133">Transmembrane helix</keyword>
<evidence type="ECO:0000256" key="1">
    <source>
        <dbReference type="SAM" id="Phobius"/>
    </source>
</evidence>
<evidence type="ECO:0000313" key="2">
    <source>
        <dbReference type="EMBL" id="CAB4626164.1"/>
    </source>
</evidence>